<evidence type="ECO:0000256" key="1">
    <source>
        <dbReference type="SAM" id="MobiDB-lite"/>
    </source>
</evidence>
<dbReference type="EMBL" id="CCKQ01000040">
    <property type="protein sequence ID" value="CDW71104.1"/>
    <property type="molecule type" value="Genomic_DNA"/>
</dbReference>
<accession>A0A077ZNQ3</accession>
<sequence length="1276" mass="147767">MLSKLSKKIISQQSHSTYTLNALFNGNSFARQAQISQIMSVCKQNQLLNPQMRLFTTTTDGKESPSHGSQNFGNVENKDYYNNRANTQNRVSFGVTRNFNKNLPLADQIKTVADQIRATPELQLIDFIANLKFISRQVSVQPFNSSAVLLRKLDTRNDLAVVHEVYEKFIDQLLPQHLFEYTNYLNLLRQNHNDGLISIKVKQRLIKRINTLFTEQQYQNEMHELSFDQVSKILSDSIHFGQVGVVANRLEELLEKNSTISNLNSVTRLLDSLFNSEQGIEQLDRLVRKLEGLLRQQENFNMLNISQIVRLTKIFAYSQHVNLNKHRIIEKLIRHIETKMEDLEENDVINIMNAYVYIQGDVARSQILFNKLNSVVSNQAIQNQQDVSASFLMRYLSVFYDLPSGKHLGKNIENNLVQLLEKKLQEDPDLSSQIAMNRLSKILMRHPESQTIQEVVARILAKQAKHCTFDEIRLAFRSLKRYNSEKFEEIEAKVAEELTSYKKPTPSQLGESIYIIDSMKSREKYQEKLQGLLKLFQDNVKFLYRTNAIELIKHHRFLPGTSENANIVATSIYDTLFQSQEQLKMTSITALIDLYIHLEKMSFAGKNAHFKTDHIKQIREIVSDLTSNQLRLYFKKIVSNNEKLNPSQIRQHLEFLNSQKNADKLPSYYFFILSEKVIQSIRNEETYQQVERNNIDFHLSELLNKIKLEEFQLSPAFFDNLRLCKSYMYQVPQFFEKVLRTIYSSDKIINQDQYIQGLSAQNLYFGRFNQNVALKVGEYIETKFNLSQFMTQIENIYIDDLIFASYVRAAQIIQKIQVKRNITNENLITDDKLKAIVSLIEQRLEKQVTQGKAISALFTIASMGDYRSELLSKAFEARIKAIQSDALAAVSFNQAYQVLMTVNTNDDVRSLGQTSLRLLREFPLKFSEKLIKEASSFQLVKILEKYIECDWLLNDSYNSIIKGIGQQFANFTSRELSKIIGYLNQQDIRHDELLNAVFDKVSSQAVGKPDNVSFNSVVIPILKYMTNTDLATGERFEKLVFGDFVKQVLKTDSTFAQKALDERSNHVQVLTSIFESGLDQTHPEIKQLAEKLVELINKEKFFSYNQHFEELGRLYQILNIGKSPLDTVFNPSILPQLEKNFQKELERIQNPSKLFKDSNIIQALKALGYNDLEYRVVVDGYLVPLYSKEHNTVILVQDSQNLCYDRQYPNGIFKIQKRVIESLPSNPKVFSANLFQLNKIETDQKDNHKQGKVQYLLQDQKIPQVGSEIQLVQEGW</sequence>
<organism evidence="2 3">
    <name type="scientific">Stylonychia lemnae</name>
    <name type="common">Ciliate</name>
    <dbReference type="NCBI Taxonomy" id="5949"/>
    <lineage>
        <taxon>Eukaryota</taxon>
        <taxon>Sar</taxon>
        <taxon>Alveolata</taxon>
        <taxon>Ciliophora</taxon>
        <taxon>Intramacronucleata</taxon>
        <taxon>Spirotrichea</taxon>
        <taxon>Stichotrichia</taxon>
        <taxon>Sporadotrichida</taxon>
        <taxon>Oxytrichidae</taxon>
        <taxon>Stylonychinae</taxon>
        <taxon>Stylonychia</taxon>
    </lineage>
</organism>
<name>A0A077ZNQ3_STYLE</name>
<proteinExistence type="predicted"/>
<gene>
    <name evidence="2" type="primary">Contig10669.g11391</name>
    <name evidence="2" type="ORF">STYLEM_43</name>
</gene>
<dbReference type="AlphaFoldDB" id="A0A077ZNQ3"/>
<feature type="region of interest" description="Disordered" evidence="1">
    <location>
        <begin position="58"/>
        <end position="77"/>
    </location>
</feature>
<dbReference type="Proteomes" id="UP000039865">
    <property type="component" value="Unassembled WGS sequence"/>
</dbReference>
<evidence type="ECO:0000313" key="2">
    <source>
        <dbReference type="EMBL" id="CDW71104.1"/>
    </source>
</evidence>
<keyword evidence="3" id="KW-1185">Reference proteome</keyword>
<evidence type="ECO:0000313" key="3">
    <source>
        <dbReference type="Proteomes" id="UP000039865"/>
    </source>
</evidence>
<dbReference type="InParanoid" id="A0A077ZNQ3"/>
<protein>
    <submittedName>
        <fullName evidence="2">Uncharacterized protein</fullName>
    </submittedName>
</protein>
<reference evidence="2 3" key="1">
    <citation type="submission" date="2014-06" db="EMBL/GenBank/DDBJ databases">
        <authorList>
            <person name="Swart Estienne"/>
        </authorList>
    </citation>
    <scope>NUCLEOTIDE SEQUENCE [LARGE SCALE GENOMIC DNA]</scope>
    <source>
        <strain evidence="2 3">130c</strain>
    </source>
</reference>